<protein>
    <submittedName>
        <fullName evidence="1">Uncharacterized protein</fullName>
    </submittedName>
</protein>
<evidence type="ECO:0000313" key="2">
    <source>
        <dbReference type="Proteomes" id="UP001628179"/>
    </source>
</evidence>
<dbReference type="PANTHER" id="PTHR32387:SF0">
    <property type="entry name" value="PROTEIN NO VEIN"/>
    <property type="match status" value="1"/>
</dbReference>
<comment type="caution">
    <text evidence="1">The sequence shown here is derived from an EMBL/GenBank/DDBJ whole genome shotgun (WGS) entry which is preliminary data.</text>
</comment>
<dbReference type="PANTHER" id="PTHR32387">
    <property type="entry name" value="WU:FJ29H11"/>
    <property type="match status" value="1"/>
</dbReference>
<dbReference type="EMBL" id="BAAFSV010000003">
    <property type="protein sequence ID" value="GAB1316396.1"/>
    <property type="molecule type" value="Genomic_DNA"/>
</dbReference>
<gene>
    <name evidence="1" type="ORF">MFIFM68171_06606</name>
</gene>
<keyword evidence="2" id="KW-1185">Reference proteome</keyword>
<evidence type="ECO:0000313" key="1">
    <source>
        <dbReference type="EMBL" id="GAB1316396.1"/>
    </source>
</evidence>
<dbReference type="GeneID" id="98177349"/>
<dbReference type="InterPro" id="IPR036890">
    <property type="entry name" value="HATPase_C_sf"/>
</dbReference>
<reference evidence="1 2" key="1">
    <citation type="submission" date="2024-09" db="EMBL/GenBank/DDBJ databases">
        <title>Itraconazole resistance in Madurella fahalii resulting from another homologue of gene encoding cytochrome P450 14-alpha sterol demethylase (CYP51).</title>
        <authorList>
            <person name="Yoshioka I."/>
            <person name="Fahal A.H."/>
            <person name="Kaneko S."/>
            <person name="Yaguchi T."/>
        </authorList>
    </citation>
    <scope>NUCLEOTIDE SEQUENCE [LARGE SCALE GENOMIC DNA]</scope>
    <source>
        <strain evidence="1 2">IFM 68171</strain>
    </source>
</reference>
<dbReference type="SUPFAM" id="SSF55874">
    <property type="entry name" value="ATPase domain of HSP90 chaperone/DNA topoisomerase II/histidine kinase"/>
    <property type="match status" value="1"/>
</dbReference>
<organism evidence="1 2">
    <name type="scientific">Madurella fahalii</name>
    <dbReference type="NCBI Taxonomy" id="1157608"/>
    <lineage>
        <taxon>Eukaryota</taxon>
        <taxon>Fungi</taxon>
        <taxon>Dikarya</taxon>
        <taxon>Ascomycota</taxon>
        <taxon>Pezizomycotina</taxon>
        <taxon>Sordariomycetes</taxon>
        <taxon>Sordariomycetidae</taxon>
        <taxon>Sordariales</taxon>
        <taxon>Sordariales incertae sedis</taxon>
        <taxon>Madurella</taxon>
    </lineage>
</organism>
<dbReference type="Gene3D" id="3.30.565.10">
    <property type="entry name" value="Histidine kinase-like ATPase, C-terminal domain"/>
    <property type="match status" value="1"/>
</dbReference>
<dbReference type="NCBIfam" id="NF047352">
    <property type="entry name" value="P_loop_sacsin"/>
    <property type="match status" value="1"/>
</dbReference>
<accession>A0ABQ0GF49</accession>
<dbReference type="RefSeq" id="XP_070918127.1">
    <property type="nucleotide sequence ID" value="XM_071062026.1"/>
</dbReference>
<dbReference type="Proteomes" id="UP001628179">
    <property type="component" value="Unassembled WGS sequence"/>
</dbReference>
<name>A0ABQ0GF49_9PEZI</name>
<dbReference type="InterPro" id="IPR052957">
    <property type="entry name" value="Auxin_embryo_med"/>
</dbReference>
<proteinExistence type="predicted"/>
<sequence>MISKDEAQETVLAVAKRLGYTRKEILDKLDPEDRRELEEDLRSTREIAAHSIKRLAKDLYASGARFVFELLQNADDNKFSLARESGTVPFINFKVYSHRIVIDYSEDGFSVEDLKAICDVRSSTKSGSYGYIGAKGIGFKSVFIAAWKVHIQSGPFSFYFEHKKGDRGLGMIAPIWQDPIEELESPLTRMTLHLHDQGSQDELEHLRAMIIEQLDDVRPTCLLFLRKLRRIRVTFFDEQGQPERARELGHSDVVGRSVVLETVLTDGAGNETRENRYYHVTRYTAKSLAPSQNRDVQNTGTTSEVSPTAEVVLAFPLTADRQPLIERQELFAFLPVKESGFKFLIHPDFDTAGNREDISTTSRRNIALRDAIAITFVQAVLEFCEHGDLCYTWSKFLPLSNVTDKFWSKLSNRIKSHFDVHPVLRSRHRSHLRKIQDVVVLAISDQDEHGEPPFDDRNADPYLSGRYRPEVFEHLRCTASTIRHPKCSWNSCVMTSLARRQR</sequence>